<organism evidence="2 3">
    <name type="scientific">Truncatella angustata</name>
    <dbReference type="NCBI Taxonomy" id="152316"/>
    <lineage>
        <taxon>Eukaryota</taxon>
        <taxon>Fungi</taxon>
        <taxon>Dikarya</taxon>
        <taxon>Ascomycota</taxon>
        <taxon>Pezizomycotina</taxon>
        <taxon>Sordariomycetes</taxon>
        <taxon>Xylariomycetidae</taxon>
        <taxon>Amphisphaeriales</taxon>
        <taxon>Sporocadaceae</taxon>
        <taxon>Truncatella</taxon>
    </lineage>
</organism>
<sequence length="840" mass="92095">MFLGRGKRAMDSHWRQVFQTNIDLPNDDPDGGAPLRTPVTTDPDDGNHKMSTTTANYRATAETASDTSSGGIPLKIRTGVDNGKDVLTRLEAAGVLAGHGKNIDKLNAPAKGNASPTGAVASSSRRLSPLATSFTPQVANTMAEVLTTDNEKGKPAKNEVDIMAMIADTHPHLFDTPGQANTSGLLSRSRTNYDGFKGPTIERDSGLRRSGQANQPAMTSSASMSSVLSGQGQTGNTLRASRTAPDVHDPFSVAAILGQDNGHDSTLGMSNNYLDADSDDDIATIEAKRKVLLAALDQLPPPRRVPGSSIMSGVITNSQDNHDHSYRQRLGDTTTPRTSRKIRRLLGCGHGNNLTSVPETHQLGPGGIGNATQTLALHGQDLQPSRQLAVPGGRMFYPPTAEQVAVRSHQLNEIAGVIGTPKVDILLDPKRFPFVANSTLFTRDPNHGVLKVRNCPFSVPRSELIALFGRAARLLNDVLEPCHIILEKVTAKTQDAYIEFETEAEAEKAYQRIQENIAKGRPPRIGTRQVSIEISSQAALMRDLFPVAHGVTWEGEYPIIKTNSPFPMENFKCFISEEECSQICRHFETPGRSPFSRDCPERFIESMISTLKKMPWYLSAHITIYQQHYIFEACQRLLEQFLEELEPQSQKSSPEQRLRLGHERLTPQLLDRFKKAILLCPGFSVVQKDSIAHMLGLSEQESRAFSLPRQAHSWNHFYALGPKPGVAPDVIEYYISILRMESTRDVNRRQPVHTKQHLEALAAETDISLFGYFFKDVGHPTGHAMDNSTLADAANREWSAVNRVICRAIHFGPDYIDDGSNSNNTALQLGGPSCAGLLTN</sequence>
<feature type="region of interest" description="Disordered" evidence="1">
    <location>
        <begin position="316"/>
        <end position="337"/>
    </location>
</feature>
<dbReference type="RefSeq" id="XP_045956029.1">
    <property type="nucleotide sequence ID" value="XM_046109237.1"/>
</dbReference>
<evidence type="ECO:0000256" key="1">
    <source>
        <dbReference type="SAM" id="MobiDB-lite"/>
    </source>
</evidence>
<feature type="compositionally biased region" description="Low complexity" evidence="1">
    <location>
        <begin position="220"/>
        <end position="229"/>
    </location>
</feature>
<dbReference type="InterPro" id="IPR012677">
    <property type="entry name" value="Nucleotide-bd_a/b_plait_sf"/>
</dbReference>
<evidence type="ECO:0008006" key="4">
    <source>
        <dbReference type="Google" id="ProtNLM"/>
    </source>
</evidence>
<feature type="compositionally biased region" description="Basic and acidic residues" evidence="1">
    <location>
        <begin position="320"/>
        <end position="330"/>
    </location>
</feature>
<feature type="region of interest" description="Disordered" evidence="1">
    <location>
        <begin position="21"/>
        <end position="51"/>
    </location>
</feature>
<feature type="compositionally biased region" description="Polar residues" evidence="1">
    <location>
        <begin position="230"/>
        <end position="240"/>
    </location>
</feature>
<accession>A0A9P8ZV88</accession>
<dbReference type="GO" id="GO:0003676">
    <property type="term" value="F:nucleic acid binding"/>
    <property type="evidence" value="ECO:0007669"/>
    <property type="project" value="InterPro"/>
</dbReference>
<dbReference type="EMBL" id="JAGPXC010000006">
    <property type="protein sequence ID" value="KAH6651751.1"/>
    <property type="molecule type" value="Genomic_DNA"/>
</dbReference>
<reference evidence="2" key="1">
    <citation type="journal article" date="2021" name="Nat. Commun.">
        <title>Genetic determinants of endophytism in the Arabidopsis root mycobiome.</title>
        <authorList>
            <person name="Mesny F."/>
            <person name="Miyauchi S."/>
            <person name="Thiergart T."/>
            <person name="Pickel B."/>
            <person name="Atanasova L."/>
            <person name="Karlsson M."/>
            <person name="Huettel B."/>
            <person name="Barry K.W."/>
            <person name="Haridas S."/>
            <person name="Chen C."/>
            <person name="Bauer D."/>
            <person name="Andreopoulos W."/>
            <person name="Pangilinan J."/>
            <person name="LaButti K."/>
            <person name="Riley R."/>
            <person name="Lipzen A."/>
            <person name="Clum A."/>
            <person name="Drula E."/>
            <person name="Henrissat B."/>
            <person name="Kohler A."/>
            <person name="Grigoriev I.V."/>
            <person name="Martin F.M."/>
            <person name="Hacquard S."/>
        </authorList>
    </citation>
    <scope>NUCLEOTIDE SEQUENCE</scope>
    <source>
        <strain evidence="2">MPI-SDFR-AT-0073</strain>
    </source>
</reference>
<keyword evidence="3" id="KW-1185">Reference proteome</keyword>
<dbReference type="GeneID" id="70138128"/>
<dbReference type="Gene3D" id="3.30.70.330">
    <property type="match status" value="1"/>
</dbReference>
<evidence type="ECO:0000313" key="2">
    <source>
        <dbReference type="EMBL" id="KAH6651751.1"/>
    </source>
</evidence>
<evidence type="ECO:0000313" key="3">
    <source>
        <dbReference type="Proteomes" id="UP000758603"/>
    </source>
</evidence>
<comment type="caution">
    <text evidence="2">The sequence shown here is derived from an EMBL/GenBank/DDBJ whole genome shotgun (WGS) entry which is preliminary data.</text>
</comment>
<dbReference type="SUPFAM" id="SSF54928">
    <property type="entry name" value="RNA-binding domain, RBD"/>
    <property type="match status" value="1"/>
</dbReference>
<protein>
    <recommendedName>
        <fullName evidence="4">RRM domain-containing protein</fullName>
    </recommendedName>
</protein>
<proteinExistence type="predicted"/>
<feature type="compositionally biased region" description="Polar residues" evidence="1">
    <location>
        <begin position="180"/>
        <end position="192"/>
    </location>
</feature>
<dbReference type="OrthoDB" id="336240at2759"/>
<dbReference type="AlphaFoldDB" id="A0A9P8ZV88"/>
<dbReference type="Proteomes" id="UP000758603">
    <property type="component" value="Unassembled WGS sequence"/>
</dbReference>
<gene>
    <name evidence="2" type="ORF">BKA67DRAFT_693006</name>
</gene>
<dbReference type="InterPro" id="IPR035979">
    <property type="entry name" value="RBD_domain_sf"/>
</dbReference>
<feature type="region of interest" description="Disordered" evidence="1">
    <location>
        <begin position="180"/>
        <end position="241"/>
    </location>
</feature>
<name>A0A9P8ZV88_9PEZI</name>